<comment type="caution">
    <text evidence="6">The sequence shown here is derived from an EMBL/GenBank/DDBJ whole genome shotgun (WGS) entry which is preliminary data.</text>
</comment>
<organism evidence="6 7">
    <name type="scientific">Cloeon dipterum</name>
    <dbReference type="NCBI Taxonomy" id="197152"/>
    <lineage>
        <taxon>Eukaryota</taxon>
        <taxon>Metazoa</taxon>
        <taxon>Ecdysozoa</taxon>
        <taxon>Arthropoda</taxon>
        <taxon>Hexapoda</taxon>
        <taxon>Insecta</taxon>
        <taxon>Pterygota</taxon>
        <taxon>Palaeoptera</taxon>
        <taxon>Ephemeroptera</taxon>
        <taxon>Pisciforma</taxon>
        <taxon>Baetidae</taxon>
        <taxon>Cloeon</taxon>
    </lineage>
</organism>
<feature type="signal peptide" evidence="5">
    <location>
        <begin position="1"/>
        <end position="21"/>
    </location>
</feature>
<dbReference type="SUPFAM" id="SSF55797">
    <property type="entry name" value="PR-1-like"/>
    <property type="match status" value="1"/>
</dbReference>
<dbReference type="GO" id="GO:0005576">
    <property type="term" value="C:extracellular region"/>
    <property type="evidence" value="ECO:0007669"/>
    <property type="project" value="UniProtKB-SubCell"/>
</dbReference>
<dbReference type="Proteomes" id="UP000494165">
    <property type="component" value="Unassembled WGS sequence"/>
</dbReference>
<dbReference type="Gene3D" id="2.120.10.30">
    <property type="entry name" value="TolB, C-terminal domain"/>
    <property type="match status" value="1"/>
</dbReference>
<feature type="transmembrane region" description="Helical" evidence="4">
    <location>
        <begin position="726"/>
        <end position="751"/>
    </location>
</feature>
<dbReference type="InterPro" id="IPR011042">
    <property type="entry name" value="6-blade_b-propeller_TolB-like"/>
</dbReference>
<dbReference type="PANTHER" id="PTHR10009">
    <property type="entry name" value="PROTEIN YELLOW-RELATED"/>
    <property type="match status" value="1"/>
</dbReference>
<dbReference type="AlphaFoldDB" id="A0A8S1DTR0"/>
<dbReference type="Pfam" id="PF03022">
    <property type="entry name" value="MRJP"/>
    <property type="match status" value="1"/>
</dbReference>
<dbReference type="SUPFAM" id="SSF101898">
    <property type="entry name" value="NHL repeat"/>
    <property type="match status" value="1"/>
</dbReference>
<reference evidence="6 7" key="1">
    <citation type="submission" date="2020-04" db="EMBL/GenBank/DDBJ databases">
        <authorList>
            <person name="Alioto T."/>
            <person name="Alioto T."/>
            <person name="Gomez Garrido J."/>
        </authorList>
    </citation>
    <scope>NUCLEOTIDE SEQUENCE [LARGE SCALE GENOMIC DNA]</scope>
</reference>
<keyword evidence="7" id="KW-1185">Reference proteome</keyword>
<evidence type="ECO:0000256" key="5">
    <source>
        <dbReference type="SAM" id="SignalP"/>
    </source>
</evidence>
<dbReference type="OrthoDB" id="414826at2759"/>
<feature type="chain" id="PRO_5035817364" description="Bee-milk protein" evidence="5">
    <location>
        <begin position="22"/>
        <end position="841"/>
    </location>
</feature>
<comment type="subcellular location">
    <subcellularLocation>
        <location evidence="1">Secreted</location>
    </subcellularLocation>
</comment>
<name>A0A8S1DTR0_9INSE</name>
<gene>
    <name evidence="6" type="ORF">CLODIP_2_CD03165</name>
</gene>
<keyword evidence="4" id="KW-0812">Transmembrane</keyword>
<evidence type="ECO:0000256" key="4">
    <source>
        <dbReference type="SAM" id="Phobius"/>
    </source>
</evidence>
<comment type="similarity">
    <text evidence="2">Belongs to the major royal jelly protein family.</text>
</comment>
<dbReference type="CDD" id="cd05380">
    <property type="entry name" value="CAP_euk"/>
    <property type="match status" value="1"/>
</dbReference>
<dbReference type="InterPro" id="IPR035940">
    <property type="entry name" value="CAP_sf"/>
</dbReference>
<evidence type="ECO:0000313" key="7">
    <source>
        <dbReference type="Proteomes" id="UP000494165"/>
    </source>
</evidence>
<evidence type="ECO:0000256" key="2">
    <source>
        <dbReference type="ARBA" id="ARBA00009127"/>
    </source>
</evidence>
<evidence type="ECO:0000313" key="6">
    <source>
        <dbReference type="EMBL" id="CAB3384221.1"/>
    </source>
</evidence>
<keyword evidence="3" id="KW-0964">Secreted</keyword>
<evidence type="ECO:0000256" key="3">
    <source>
        <dbReference type="ARBA" id="ARBA00022525"/>
    </source>
</evidence>
<evidence type="ECO:0008006" key="8">
    <source>
        <dbReference type="Google" id="ProtNLM"/>
    </source>
</evidence>
<keyword evidence="5" id="KW-0732">Signal</keyword>
<proteinExistence type="inferred from homology"/>
<keyword evidence="4" id="KW-0472">Membrane</keyword>
<sequence>MQFACLVILAAVLLANSSVDAACDPKYAKNKNHVMCQPETCFGGIERKTRGLSDIKKLAILDAYNRMRSAVARGIIPAYPPATNMKELRWSDELEKSGKYPMLHTKLPEFPVSFEVPDDFAIFLLNGAFTYYGSPDKINQRSIRNKEDQYPSPVYTVIGADAEYLACGATKYTSHTKSKQIVSNIIMACIIAPGPLMGEGKPFYEFGEPACDVPSSHYKGLCSTKELNKMESKRLPCHDAEFAKRPNNSIYCADDQRFYDAIYQGIPYPYQRCDVSSFKSRTQMFWRLTALLYTPLIPILLYKGLQLFQGASATWQSPKIFMRLRLEIAGHERDKTRAVHTQLKTQFLNDEFVPPSTGIYESKTHPFPYTLTWLPSISSSESPKLNPYPSWKFQIKGNCKTMQQIKGMVVDVCGRLWAVDNGNETCPAKLWIFDLTEGDSLSLVHQFSDEIVNHAYSSRELNSLVLDERPNDTLAYIHDYETGNLIGFSLKENVSWTIEIQDIHVRCIALSPIKGKEVVYLGSQEEAELYSVPLSQLRMRGGDTPLTLTLVGDQKAGSSRMLMDNKGKLYFDLETFNYVGTWDTNTNSIKEEELYKDERLTYYDFKFNFAFDTCNNLWIMSKDNTKPTNFRLVRAAVGAKSYLYNDLITPKGCGRIPPSYLTKKYELTTVKPSKLPQTSNTVPFKVSKTNIQTTIVTPTEKPKPKKETPSLLWGLFDVDSIEKSNLIIALICLVVSSKVSCCIILWLAIWVNGLRKTIKGSETETEEMSVIPAENAVQRDDLEEEIYDDVGPPIASTSGPAGFGNSRPNYNSEYSDIYDEVVPSPAGSEIYINVQSLGGQF</sequence>
<dbReference type="EMBL" id="CADEPI010000343">
    <property type="protein sequence ID" value="CAB3384221.1"/>
    <property type="molecule type" value="Genomic_DNA"/>
</dbReference>
<accession>A0A8S1DTR0</accession>
<keyword evidence="4" id="KW-1133">Transmembrane helix</keyword>
<evidence type="ECO:0000256" key="1">
    <source>
        <dbReference type="ARBA" id="ARBA00004613"/>
    </source>
</evidence>
<dbReference type="Gene3D" id="3.40.33.10">
    <property type="entry name" value="CAP"/>
    <property type="match status" value="1"/>
</dbReference>
<dbReference type="PANTHER" id="PTHR10009:SF18">
    <property type="entry name" value="PROTEIN YELLOW-LIKE PROTEIN"/>
    <property type="match status" value="1"/>
</dbReference>
<dbReference type="InterPro" id="IPR017996">
    <property type="entry name" value="MRJP/yellow-related"/>
</dbReference>
<protein>
    <recommendedName>
        <fullName evidence="8">Bee-milk protein</fullName>
    </recommendedName>
</protein>